<reference evidence="2 3" key="1">
    <citation type="submission" date="2020-11" db="EMBL/GenBank/DDBJ databases">
        <title>The genome sequence of Novosphingobium sp. 1Y9A.</title>
        <authorList>
            <person name="Liu Y."/>
        </authorList>
    </citation>
    <scope>NUCLEOTIDE SEQUENCE [LARGE SCALE GENOMIC DNA]</scope>
    <source>
        <strain evidence="2 3">1Y9A</strain>
    </source>
</reference>
<dbReference type="EMBL" id="JADQDC010000001">
    <property type="protein sequence ID" value="MBF9149733.1"/>
    <property type="molecule type" value="Genomic_DNA"/>
</dbReference>
<organism evidence="2 3">
    <name type="scientific">Novosphingobium jiangmenense</name>
    <dbReference type="NCBI Taxonomy" id="2791981"/>
    <lineage>
        <taxon>Bacteria</taxon>
        <taxon>Pseudomonadati</taxon>
        <taxon>Pseudomonadota</taxon>
        <taxon>Alphaproteobacteria</taxon>
        <taxon>Sphingomonadales</taxon>
        <taxon>Sphingomonadaceae</taxon>
        <taxon>Novosphingobium</taxon>
    </lineage>
</organism>
<name>A0ABS0HBS3_9SPHN</name>
<gene>
    <name evidence="2" type="ORF">I2488_01830</name>
</gene>
<dbReference type="PANTHER" id="PTHR12110">
    <property type="entry name" value="HYDROXYPYRUVATE ISOMERASE"/>
    <property type="match status" value="1"/>
</dbReference>
<dbReference type="Pfam" id="PF01261">
    <property type="entry name" value="AP_endonuc_2"/>
    <property type="match status" value="1"/>
</dbReference>
<accession>A0ABS0HBS3</accession>
<dbReference type="InterPro" id="IPR036237">
    <property type="entry name" value="Xyl_isomerase-like_sf"/>
</dbReference>
<comment type="caution">
    <text evidence="2">The sequence shown here is derived from an EMBL/GenBank/DDBJ whole genome shotgun (WGS) entry which is preliminary data.</text>
</comment>
<sequence>MTARGGHPGPFSFNHFCRSLWYSLTPDLPGAIKACARAGFDQFAPDCLSLAAWQEQGGTLAELARLLRDAGLATGPLAACAMIDGSAAALDQLAGAARMAEVLGTSILQINVTGPDADLRAAAVEAACDMLGAYGEFRLALEYMPISGLATLAETLEIVARVGEARAGVLVDIWHHAHDPDGWQTLAGAPLGAIAYVEIDDALPPEGEDLLAEMMDRRTFPGEGVLETARFAKLLRERGYDGPVSVEVLNRKLAAEPIGWFATRAIETSRSLFAG</sequence>
<dbReference type="GO" id="GO:0016853">
    <property type="term" value="F:isomerase activity"/>
    <property type="evidence" value="ECO:0007669"/>
    <property type="project" value="UniProtKB-KW"/>
</dbReference>
<evidence type="ECO:0000259" key="1">
    <source>
        <dbReference type="Pfam" id="PF01261"/>
    </source>
</evidence>
<feature type="domain" description="Xylose isomerase-like TIM barrel" evidence="1">
    <location>
        <begin position="32"/>
        <end position="261"/>
    </location>
</feature>
<keyword evidence="2" id="KW-0413">Isomerase</keyword>
<dbReference type="InterPro" id="IPR050312">
    <property type="entry name" value="IolE/XylAMocC-like"/>
</dbReference>
<dbReference type="InterPro" id="IPR013022">
    <property type="entry name" value="Xyl_isomerase-like_TIM-brl"/>
</dbReference>
<keyword evidence="3" id="KW-1185">Reference proteome</keyword>
<dbReference type="SUPFAM" id="SSF51658">
    <property type="entry name" value="Xylose isomerase-like"/>
    <property type="match status" value="1"/>
</dbReference>
<protein>
    <submittedName>
        <fullName evidence="2">Sugar phosphate isomerase/epimerase</fullName>
    </submittedName>
</protein>
<evidence type="ECO:0000313" key="2">
    <source>
        <dbReference type="EMBL" id="MBF9149733.1"/>
    </source>
</evidence>
<proteinExistence type="predicted"/>
<dbReference type="Proteomes" id="UP000600799">
    <property type="component" value="Unassembled WGS sequence"/>
</dbReference>
<dbReference type="RefSeq" id="WP_196274094.1">
    <property type="nucleotide sequence ID" value="NZ_JADQDC010000001.1"/>
</dbReference>
<dbReference type="Gene3D" id="3.20.20.150">
    <property type="entry name" value="Divalent-metal-dependent TIM barrel enzymes"/>
    <property type="match status" value="1"/>
</dbReference>
<evidence type="ECO:0000313" key="3">
    <source>
        <dbReference type="Proteomes" id="UP000600799"/>
    </source>
</evidence>
<dbReference type="PANTHER" id="PTHR12110:SF48">
    <property type="entry name" value="BLL3656 PROTEIN"/>
    <property type="match status" value="1"/>
</dbReference>